<comment type="caution">
    <text evidence="3">The sequence shown here is derived from an EMBL/GenBank/DDBJ whole genome shotgun (WGS) entry which is preliminary data.</text>
</comment>
<accession>A0ABD1IFR3</accession>
<dbReference type="Pfam" id="PF05691">
    <property type="entry name" value="Raffinose_syn"/>
    <property type="match status" value="1"/>
</dbReference>
<keyword evidence="3" id="KW-0808">Transferase</keyword>
<dbReference type="EMBL" id="JBEAFC010000002">
    <property type="protein sequence ID" value="KAL1567561.1"/>
    <property type="molecule type" value="Genomic_DNA"/>
</dbReference>
<keyword evidence="1" id="KW-0119">Carbohydrate metabolism</keyword>
<dbReference type="EC" id="2.4.1.82" evidence="3"/>
<reference evidence="3 4" key="1">
    <citation type="submission" date="2024-06" db="EMBL/GenBank/DDBJ databases">
        <title>A chromosome level genome sequence of Diviner's sage (Salvia divinorum).</title>
        <authorList>
            <person name="Ford S.A."/>
            <person name="Ro D.-K."/>
            <person name="Ness R.W."/>
            <person name="Phillips M.A."/>
        </authorList>
    </citation>
    <scope>NUCLEOTIDE SEQUENCE [LARGE SCALE GENOMIC DNA]</scope>
    <source>
        <strain evidence="3">SAF-2024a</strain>
        <tissue evidence="3">Leaf</tissue>
    </source>
</reference>
<evidence type="ECO:0000313" key="4">
    <source>
        <dbReference type="Proteomes" id="UP001567538"/>
    </source>
</evidence>
<keyword evidence="2" id="KW-0472">Membrane</keyword>
<evidence type="ECO:0000256" key="1">
    <source>
        <dbReference type="ARBA" id="ARBA00023277"/>
    </source>
</evidence>
<keyword evidence="2" id="KW-0812">Transmembrane</keyword>
<proteinExistence type="predicted"/>
<evidence type="ECO:0000313" key="3">
    <source>
        <dbReference type="EMBL" id="KAL1567561.1"/>
    </source>
</evidence>
<protein>
    <submittedName>
        <fullName evidence="3">Galactinol--sucrose galactosyltransferase</fullName>
        <ecNumber evidence="3">2.4.1.82</ecNumber>
    </submittedName>
</protein>
<keyword evidence="2" id="KW-1133">Transmembrane helix</keyword>
<dbReference type="Proteomes" id="UP001567538">
    <property type="component" value="Unassembled WGS sequence"/>
</dbReference>
<keyword evidence="4" id="KW-1185">Reference proteome</keyword>
<name>A0ABD1IFR3_SALDI</name>
<gene>
    <name evidence="3" type="ORF">AAHA92_03027</name>
</gene>
<evidence type="ECO:0000256" key="2">
    <source>
        <dbReference type="SAM" id="Phobius"/>
    </source>
</evidence>
<dbReference type="GO" id="GO:0047274">
    <property type="term" value="F:galactinol-sucrose galactosyltransferase activity"/>
    <property type="evidence" value="ECO:0007669"/>
    <property type="project" value="UniProtKB-EC"/>
</dbReference>
<keyword evidence="3" id="KW-0328">Glycosyltransferase</keyword>
<sequence length="210" mass="23623">MAQQIKVSHPFSFFSPKTNSKLLLLLHAAAVPARPTPPCRCRRRVGLPAFPSPLSPPPPSLASLSFPQPTGECCADFGSVQRQIRERESWRFDFAHNRIAAVVYNSVFLGEVMITVWDVFLSLYPTTEYPGSILRPCLPDRPNNNKDYLIGSTCFANRSSGKLKLSCATNPRSSVSYRRIRAWEDWNFYLAVFHFFSVGVRGFCSFVLVA</sequence>
<dbReference type="AlphaFoldDB" id="A0ABD1IFR3"/>
<organism evidence="3 4">
    <name type="scientific">Salvia divinorum</name>
    <name type="common">Maria pastora</name>
    <name type="synonym">Diviner's sage</name>
    <dbReference type="NCBI Taxonomy" id="28513"/>
    <lineage>
        <taxon>Eukaryota</taxon>
        <taxon>Viridiplantae</taxon>
        <taxon>Streptophyta</taxon>
        <taxon>Embryophyta</taxon>
        <taxon>Tracheophyta</taxon>
        <taxon>Spermatophyta</taxon>
        <taxon>Magnoliopsida</taxon>
        <taxon>eudicotyledons</taxon>
        <taxon>Gunneridae</taxon>
        <taxon>Pentapetalae</taxon>
        <taxon>asterids</taxon>
        <taxon>lamiids</taxon>
        <taxon>Lamiales</taxon>
        <taxon>Lamiaceae</taxon>
        <taxon>Nepetoideae</taxon>
        <taxon>Mentheae</taxon>
        <taxon>Salviinae</taxon>
        <taxon>Salvia</taxon>
        <taxon>Salvia subgen. Calosphace</taxon>
    </lineage>
</organism>
<feature type="transmembrane region" description="Helical" evidence="2">
    <location>
        <begin position="186"/>
        <end position="209"/>
    </location>
</feature>
<dbReference type="InterPro" id="IPR008811">
    <property type="entry name" value="Glycosyl_hydrolases_36"/>
</dbReference>